<proteinExistence type="predicted"/>
<dbReference type="VEuPathDB" id="FungiDB:TRIVIDRAFT_30516"/>
<dbReference type="HOGENOM" id="CLU_085784_0_0_1"/>
<evidence type="ECO:0000256" key="1">
    <source>
        <dbReference type="SAM" id="MobiDB-lite"/>
    </source>
</evidence>
<feature type="region of interest" description="Disordered" evidence="1">
    <location>
        <begin position="283"/>
        <end position="308"/>
    </location>
</feature>
<sequence>MPQTENFSKAPDEGSITMSGEMDIAELMISSRSLTSLYLKVGGTVCPEKLGWVSCVKICLYYDRILLGEITVPDTLMIPDADNYVEITTDSNYDPFHYNDYPELEDGIDHEMKIKTMVGFKSFITSIMPENGVSHEPSSDKRATAAFSIDSTGHNLTMAIDLSNVANIKATTKTLEMTGAAIDVVITMMNPGPLHLRFKTAYFILKQGNKTIGMVSGEFNIVPGEFEVVLEGECDEEIEVDKLNGTAVLKGDSCCEEHSTWLQYAIRQFEIEVDLDGTVIDIEDEKEGDDNWDEAGEDDEDESESESE</sequence>
<comment type="caution">
    <text evidence="2">The sequence shown here is derived from an EMBL/GenBank/DDBJ whole genome shotgun (WGS) entry which is preliminary data.</text>
</comment>
<dbReference type="InParanoid" id="G9MMB2"/>
<protein>
    <submittedName>
        <fullName evidence="2">Uncharacterized protein</fullName>
    </submittedName>
</protein>
<reference evidence="2 3" key="1">
    <citation type="journal article" date="2011" name="Genome Biol.">
        <title>Comparative genome sequence analysis underscores mycoparasitism as the ancestral life style of Trichoderma.</title>
        <authorList>
            <person name="Kubicek C.P."/>
            <person name="Herrera-Estrella A."/>
            <person name="Seidl-Seiboth V."/>
            <person name="Martinez D.A."/>
            <person name="Druzhinina I.S."/>
            <person name="Thon M."/>
            <person name="Zeilinger S."/>
            <person name="Casas-Flores S."/>
            <person name="Horwitz B.A."/>
            <person name="Mukherjee P.K."/>
            <person name="Mukherjee M."/>
            <person name="Kredics L."/>
            <person name="Alcaraz L.D."/>
            <person name="Aerts A."/>
            <person name="Antal Z."/>
            <person name="Atanasova L."/>
            <person name="Cervantes-Badillo M.G."/>
            <person name="Challacombe J."/>
            <person name="Chertkov O."/>
            <person name="McCluskey K."/>
            <person name="Coulpier F."/>
            <person name="Deshpande N."/>
            <person name="von Doehren H."/>
            <person name="Ebbole D.J."/>
            <person name="Esquivel-Naranjo E.U."/>
            <person name="Fekete E."/>
            <person name="Flipphi M."/>
            <person name="Glaser F."/>
            <person name="Gomez-Rodriguez E.Y."/>
            <person name="Gruber S."/>
            <person name="Han C."/>
            <person name="Henrissat B."/>
            <person name="Hermosa R."/>
            <person name="Hernandez-Onate M."/>
            <person name="Karaffa L."/>
            <person name="Kosti I."/>
            <person name="Le Crom S."/>
            <person name="Lindquist E."/>
            <person name="Lucas S."/>
            <person name="Luebeck M."/>
            <person name="Luebeck P.S."/>
            <person name="Margeot A."/>
            <person name="Metz B."/>
            <person name="Misra M."/>
            <person name="Nevalainen H."/>
            <person name="Omann M."/>
            <person name="Packer N."/>
            <person name="Perrone G."/>
            <person name="Uresti-Rivera E.E."/>
            <person name="Salamov A."/>
            <person name="Schmoll M."/>
            <person name="Seiboth B."/>
            <person name="Shapiro H."/>
            <person name="Sukno S."/>
            <person name="Tamayo-Ramos J.A."/>
            <person name="Tisch D."/>
            <person name="Wiest A."/>
            <person name="Wilkinson H.H."/>
            <person name="Zhang M."/>
            <person name="Coutinho P.M."/>
            <person name="Kenerley C.M."/>
            <person name="Monte E."/>
            <person name="Baker S.E."/>
            <person name="Grigoriev I.V."/>
        </authorList>
    </citation>
    <scope>NUCLEOTIDE SEQUENCE [LARGE SCALE GENOMIC DNA]</scope>
    <source>
        <strain evidence="3">Gv29-8 / FGSC 10586</strain>
    </source>
</reference>
<evidence type="ECO:0000313" key="3">
    <source>
        <dbReference type="Proteomes" id="UP000007115"/>
    </source>
</evidence>
<gene>
    <name evidence="2" type="ORF">TRIVIDRAFT_30516</name>
</gene>
<dbReference type="RefSeq" id="XP_013958686.1">
    <property type="nucleotide sequence ID" value="XM_014103211.1"/>
</dbReference>
<dbReference type="AlphaFoldDB" id="G9MMB2"/>
<accession>G9MMB2</accession>
<dbReference type="eggNOG" id="ENOG502RR4W">
    <property type="taxonomic scope" value="Eukaryota"/>
</dbReference>
<organism evidence="2 3">
    <name type="scientific">Hypocrea virens (strain Gv29-8 / FGSC 10586)</name>
    <name type="common">Gliocladium virens</name>
    <name type="synonym">Trichoderma virens</name>
    <dbReference type="NCBI Taxonomy" id="413071"/>
    <lineage>
        <taxon>Eukaryota</taxon>
        <taxon>Fungi</taxon>
        <taxon>Dikarya</taxon>
        <taxon>Ascomycota</taxon>
        <taxon>Pezizomycotina</taxon>
        <taxon>Sordariomycetes</taxon>
        <taxon>Hypocreomycetidae</taxon>
        <taxon>Hypocreales</taxon>
        <taxon>Hypocreaceae</taxon>
        <taxon>Trichoderma</taxon>
    </lineage>
</organism>
<evidence type="ECO:0000313" key="2">
    <source>
        <dbReference type="EMBL" id="EHK24481.1"/>
    </source>
</evidence>
<dbReference type="EMBL" id="ABDF02000004">
    <property type="protein sequence ID" value="EHK24481.1"/>
    <property type="molecule type" value="Genomic_DNA"/>
</dbReference>
<keyword evidence="3" id="KW-1185">Reference proteome</keyword>
<dbReference type="GeneID" id="25792888"/>
<name>G9MMB2_HYPVG</name>
<dbReference type="Proteomes" id="UP000007115">
    <property type="component" value="Unassembled WGS sequence"/>
</dbReference>
<dbReference type="OrthoDB" id="4897004at2759"/>